<feature type="domain" description="Large ribosomal subunit protein uL5 C-terminal" evidence="7">
    <location>
        <begin position="77"/>
        <end position="148"/>
    </location>
</feature>
<comment type="similarity">
    <text evidence="1 5">Belongs to the universal ribosomal protein uL5 family.</text>
</comment>
<dbReference type="InterPro" id="IPR022803">
    <property type="entry name" value="Ribosomal_uL5_dom_sf"/>
</dbReference>
<dbReference type="InterPro" id="IPR031309">
    <property type="entry name" value="Ribosomal_uL5_C"/>
</dbReference>
<feature type="domain" description="Large ribosomal subunit protein uL5 N-terminal" evidence="6">
    <location>
        <begin position="20"/>
        <end position="70"/>
    </location>
</feature>
<dbReference type="GO" id="GO:0005840">
    <property type="term" value="C:ribosome"/>
    <property type="evidence" value="ECO:0007669"/>
    <property type="project" value="UniProtKB-KW"/>
</dbReference>
<evidence type="ECO:0000313" key="8">
    <source>
        <dbReference type="EMBL" id="AQU89579.1"/>
    </source>
</evidence>
<dbReference type="GO" id="GO:0003735">
    <property type="term" value="F:structural constituent of ribosome"/>
    <property type="evidence" value="ECO:0007669"/>
    <property type="project" value="InterPro"/>
</dbReference>
<dbReference type="InterPro" id="IPR031310">
    <property type="entry name" value="Ribosomal_uL5_N"/>
</dbReference>
<evidence type="ECO:0000256" key="2">
    <source>
        <dbReference type="ARBA" id="ARBA00022980"/>
    </source>
</evidence>
<evidence type="ECO:0000313" key="9">
    <source>
        <dbReference type="Proteomes" id="UP000189666"/>
    </source>
</evidence>
<name>A0A1U9RS31_CARRU</name>
<dbReference type="Gene3D" id="3.30.1440.10">
    <property type="match status" value="1"/>
</dbReference>
<evidence type="ECO:0000256" key="3">
    <source>
        <dbReference type="ARBA" id="ARBA00023274"/>
    </source>
</evidence>
<reference evidence="8 9" key="1">
    <citation type="submission" date="2017-02" db="EMBL/GenBank/DDBJ databases">
        <title>Complete Genome of Candidatus Carsonella ruddii strain BC, a Nutritional Endosymbiont of Bactericera cockerelli.</title>
        <authorList>
            <person name="Riley A.B."/>
            <person name="Kim D.H."/>
            <person name="Hansen A.K."/>
        </authorList>
    </citation>
    <scope>NUCLEOTIDE SEQUENCE [LARGE SCALE GENOMIC DNA]</scope>
    <source>
        <strain evidence="8 9">BC</strain>
    </source>
</reference>
<dbReference type="GO" id="GO:1990904">
    <property type="term" value="C:ribonucleoprotein complex"/>
    <property type="evidence" value="ECO:0007669"/>
    <property type="project" value="UniProtKB-KW"/>
</dbReference>
<dbReference type="PIRSF" id="PIRSF002161">
    <property type="entry name" value="Ribosomal_L5"/>
    <property type="match status" value="1"/>
</dbReference>
<dbReference type="AlphaFoldDB" id="A0A1U9RS31"/>
<dbReference type="Proteomes" id="UP000189666">
    <property type="component" value="Chromosome"/>
</dbReference>
<sequence length="165" mass="19457">MNEYKIKIKEFSLKNKIYNLKLEKIIIHTGIAKNNKDKIFIKNVFESIEYISGQKPIFSKIKKSISNFKSKIGEVAGIYTTLRKIKMWNFYHKLICVVIPRVKEFKGIKEKSIDRFGNLHFGITDISVFPDFYKEINIGLNISIIIKNLKNNFKNFYKIINFPIK</sequence>
<accession>A0A1U9RS31</accession>
<evidence type="ECO:0000256" key="4">
    <source>
        <dbReference type="ARBA" id="ARBA00035461"/>
    </source>
</evidence>
<dbReference type="PANTHER" id="PTHR11994">
    <property type="entry name" value="60S RIBOSOMAL PROTEIN L11-RELATED"/>
    <property type="match status" value="1"/>
</dbReference>
<keyword evidence="3 5" id="KW-0687">Ribonucleoprotein</keyword>
<organism evidence="8 9">
    <name type="scientific">Carsonella ruddii</name>
    <dbReference type="NCBI Taxonomy" id="114186"/>
    <lineage>
        <taxon>Bacteria</taxon>
        <taxon>Pseudomonadati</taxon>
        <taxon>Pseudomonadota</taxon>
        <taxon>Gammaproteobacteria</taxon>
        <taxon>Oceanospirillales</taxon>
        <taxon>Halomonadaceae</taxon>
        <taxon>Zymobacter group</taxon>
        <taxon>Candidatus Carsonella</taxon>
    </lineage>
</organism>
<dbReference type="InterPro" id="IPR002132">
    <property type="entry name" value="Ribosomal_uL5"/>
</dbReference>
<evidence type="ECO:0000259" key="6">
    <source>
        <dbReference type="Pfam" id="PF00281"/>
    </source>
</evidence>
<gene>
    <name evidence="8" type="ORF">BW244_0161</name>
</gene>
<dbReference type="Pfam" id="PF00281">
    <property type="entry name" value="Ribosomal_L5"/>
    <property type="match status" value="1"/>
</dbReference>
<protein>
    <recommendedName>
        <fullName evidence="4">50S ribosomal protein L5</fullName>
    </recommendedName>
</protein>
<evidence type="ECO:0000259" key="7">
    <source>
        <dbReference type="Pfam" id="PF00673"/>
    </source>
</evidence>
<dbReference type="GO" id="GO:0006412">
    <property type="term" value="P:translation"/>
    <property type="evidence" value="ECO:0007669"/>
    <property type="project" value="InterPro"/>
</dbReference>
<dbReference type="EMBL" id="CP019943">
    <property type="protein sequence ID" value="AQU89579.1"/>
    <property type="molecule type" value="Genomic_DNA"/>
</dbReference>
<dbReference type="SUPFAM" id="SSF55282">
    <property type="entry name" value="RL5-like"/>
    <property type="match status" value="1"/>
</dbReference>
<evidence type="ECO:0000256" key="5">
    <source>
        <dbReference type="RuleBase" id="RU003930"/>
    </source>
</evidence>
<evidence type="ECO:0000256" key="1">
    <source>
        <dbReference type="ARBA" id="ARBA00008553"/>
    </source>
</evidence>
<keyword evidence="2 5" id="KW-0689">Ribosomal protein</keyword>
<dbReference type="Pfam" id="PF00673">
    <property type="entry name" value="Ribosomal_L5_C"/>
    <property type="match status" value="1"/>
</dbReference>
<dbReference type="RefSeq" id="WP_211118416.1">
    <property type="nucleotide sequence ID" value="NZ_CP019943.1"/>
</dbReference>
<proteinExistence type="inferred from homology"/>